<proteinExistence type="predicted"/>
<accession>A0A9Q0SAF8</accession>
<sequence length="105" mass="11782">MKQISGFDEGSQLMTTKTQHIFKPVVYVKLRRKVATKVAFNGDGSERRWVRQAVMGVLRWRDLPGTRSSMGPTVQREGIQQINSLPAKNGKRDGITGKAVTVKIR</sequence>
<dbReference type="Proteomes" id="UP001151699">
    <property type="component" value="Chromosome A"/>
</dbReference>
<organism evidence="1 2">
    <name type="scientific">Pseudolycoriella hygida</name>
    <dbReference type="NCBI Taxonomy" id="35572"/>
    <lineage>
        <taxon>Eukaryota</taxon>
        <taxon>Metazoa</taxon>
        <taxon>Ecdysozoa</taxon>
        <taxon>Arthropoda</taxon>
        <taxon>Hexapoda</taxon>
        <taxon>Insecta</taxon>
        <taxon>Pterygota</taxon>
        <taxon>Neoptera</taxon>
        <taxon>Endopterygota</taxon>
        <taxon>Diptera</taxon>
        <taxon>Nematocera</taxon>
        <taxon>Sciaroidea</taxon>
        <taxon>Sciaridae</taxon>
        <taxon>Pseudolycoriella</taxon>
    </lineage>
</organism>
<dbReference type="OrthoDB" id="8123835at2759"/>
<evidence type="ECO:0000313" key="2">
    <source>
        <dbReference type="Proteomes" id="UP001151699"/>
    </source>
</evidence>
<name>A0A9Q0SAF8_9DIPT</name>
<reference evidence="1" key="1">
    <citation type="submission" date="2022-07" db="EMBL/GenBank/DDBJ databases">
        <authorList>
            <person name="Trinca V."/>
            <person name="Uliana J.V.C."/>
            <person name="Torres T.T."/>
            <person name="Ward R.J."/>
            <person name="Monesi N."/>
        </authorList>
    </citation>
    <scope>NUCLEOTIDE SEQUENCE</scope>
    <source>
        <strain evidence="1">HSMRA1968</strain>
        <tissue evidence="1">Whole embryos</tissue>
    </source>
</reference>
<gene>
    <name evidence="1" type="ORF">Bhyg_04898</name>
</gene>
<dbReference type="AlphaFoldDB" id="A0A9Q0SAF8"/>
<evidence type="ECO:0000313" key="1">
    <source>
        <dbReference type="EMBL" id="KAJ6649660.1"/>
    </source>
</evidence>
<dbReference type="EMBL" id="WJQU01000001">
    <property type="protein sequence ID" value="KAJ6649660.1"/>
    <property type="molecule type" value="Genomic_DNA"/>
</dbReference>
<keyword evidence="2" id="KW-1185">Reference proteome</keyword>
<comment type="caution">
    <text evidence="1">The sequence shown here is derived from an EMBL/GenBank/DDBJ whole genome shotgun (WGS) entry which is preliminary data.</text>
</comment>
<protein>
    <submittedName>
        <fullName evidence="1">Uncharacterized protein</fullName>
    </submittedName>
</protein>